<dbReference type="RefSeq" id="WP_041018081.1">
    <property type="nucleotide sequence ID" value="NZ_CCEJ010000008.1"/>
</dbReference>
<dbReference type="Proteomes" id="UP000031552">
    <property type="component" value="Unassembled WGS sequence"/>
</dbReference>
<reference evidence="1" key="2">
    <citation type="submission" date="2014-09" db="EMBL/GenBank/DDBJ databases">
        <title>Criblamydia sequanensis harbors a mega-plasmid encoding arsenite resistance.</title>
        <authorList>
            <person name="Bertelli C."/>
            <person name="Goesmann A."/>
            <person name="Greub G."/>
        </authorList>
    </citation>
    <scope>NUCLEOTIDE SEQUENCE [LARGE SCALE GENOMIC DNA]</scope>
    <source>
        <strain evidence="1">CRIB-18</strain>
    </source>
</reference>
<keyword evidence="2" id="KW-1185">Reference proteome</keyword>
<sequence>MVDRAHLTLKVLISRFHKEDESLFLNALPDEEKESIQKLDIGGSTLEGLSLEGEKVVSSIHYSWALPVIKKLSKQEKEWVLSSLPPSYSKALEALIQEDQLHLKKLTPMGRKFFTNLLLKELQPKEILPIAYLKPTSMLILLKLDKNSLLELIDFLGLYDLAEKIRSVVDKKKLSSIYRALSSKEQKFLSYSLRSGDKTFLSDLDLSKWDGNGPKLKSLLHKKGLLRLAKAISEESPDFLWHLFHRLDTGRAAFLEKNLLPKSNEMVQAKLKDQILHILNIITPRGT</sequence>
<proteinExistence type="predicted"/>
<evidence type="ECO:0000313" key="1">
    <source>
        <dbReference type="EMBL" id="CDR34567.1"/>
    </source>
</evidence>
<name>A0A090CZK7_9BACT</name>
<dbReference type="OrthoDB" id="21161at2"/>
<dbReference type="STRING" id="1437425.CSEC_1756"/>
<dbReference type="AlphaFoldDB" id="A0A090CZK7"/>
<organism evidence="1 2">
    <name type="scientific">Candidatus Criblamydia sequanensis CRIB-18</name>
    <dbReference type="NCBI Taxonomy" id="1437425"/>
    <lineage>
        <taxon>Bacteria</taxon>
        <taxon>Pseudomonadati</taxon>
        <taxon>Chlamydiota</taxon>
        <taxon>Chlamydiia</taxon>
        <taxon>Parachlamydiales</taxon>
        <taxon>Candidatus Criblamydiaceae</taxon>
        <taxon>Candidatus Criblamydia</taxon>
    </lineage>
</organism>
<accession>A0A090CZK7</accession>
<dbReference type="EMBL" id="CCEJ010000008">
    <property type="protein sequence ID" value="CDR34567.1"/>
    <property type="molecule type" value="Genomic_DNA"/>
</dbReference>
<protein>
    <submittedName>
        <fullName evidence="1">Uncharacterized protein</fullName>
    </submittedName>
</protein>
<gene>
    <name evidence="1" type="ORF">CSEC_1756</name>
</gene>
<reference evidence="1" key="1">
    <citation type="submission" date="2013-12" db="EMBL/GenBank/DDBJ databases">
        <authorList>
            <person name="Linke B."/>
        </authorList>
    </citation>
    <scope>NUCLEOTIDE SEQUENCE [LARGE SCALE GENOMIC DNA]</scope>
    <source>
        <strain evidence="1">CRIB-18</strain>
    </source>
</reference>
<evidence type="ECO:0000313" key="2">
    <source>
        <dbReference type="Proteomes" id="UP000031552"/>
    </source>
</evidence>
<comment type="caution">
    <text evidence="1">The sequence shown here is derived from an EMBL/GenBank/DDBJ whole genome shotgun (WGS) entry which is preliminary data.</text>
</comment>
<dbReference type="eggNOG" id="ENOG5032RAD">
    <property type="taxonomic scope" value="Bacteria"/>
</dbReference>